<sequence>MLPWGGANQHSRLVVKPGGAVTTYPCRPIHWGVCWFGPPGAAGSLGGCEVRQRSLVTICVGERGARSRRVGVWAGALRPGHRGSPEYSEGVSLDWGRVGSSRRPHPKRHEYRSAPAKRVSRGSRKITLRGALDLIWFPKIKQEEASVAVDLRVSIKERTVTLLSVSHDYFSLW</sequence>
<organism evidence="1 2">
    <name type="scientific">Pleurodeles waltl</name>
    <name type="common">Iberian ribbed newt</name>
    <dbReference type="NCBI Taxonomy" id="8319"/>
    <lineage>
        <taxon>Eukaryota</taxon>
        <taxon>Metazoa</taxon>
        <taxon>Chordata</taxon>
        <taxon>Craniata</taxon>
        <taxon>Vertebrata</taxon>
        <taxon>Euteleostomi</taxon>
        <taxon>Amphibia</taxon>
        <taxon>Batrachia</taxon>
        <taxon>Caudata</taxon>
        <taxon>Salamandroidea</taxon>
        <taxon>Salamandridae</taxon>
        <taxon>Pleurodelinae</taxon>
        <taxon>Pleurodeles</taxon>
    </lineage>
</organism>
<protein>
    <submittedName>
        <fullName evidence="1">Uncharacterized protein</fullName>
    </submittedName>
</protein>
<accession>A0AAV7LJH7</accession>
<dbReference type="AlphaFoldDB" id="A0AAV7LJH7"/>
<keyword evidence="2" id="KW-1185">Reference proteome</keyword>
<reference evidence="1" key="1">
    <citation type="journal article" date="2022" name="bioRxiv">
        <title>Sequencing and chromosome-scale assembly of the giantPleurodeles waltlgenome.</title>
        <authorList>
            <person name="Brown T."/>
            <person name="Elewa A."/>
            <person name="Iarovenko S."/>
            <person name="Subramanian E."/>
            <person name="Araus A.J."/>
            <person name="Petzold A."/>
            <person name="Susuki M."/>
            <person name="Suzuki K.-i.T."/>
            <person name="Hayashi T."/>
            <person name="Toyoda A."/>
            <person name="Oliveira C."/>
            <person name="Osipova E."/>
            <person name="Leigh N.D."/>
            <person name="Simon A."/>
            <person name="Yun M.H."/>
        </authorList>
    </citation>
    <scope>NUCLEOTIDE SEQUENCE</scope>
    <source>
        <strain evidence="1">20211129_DDA</strain>
        <tissue evidence="1">Liver</tissue>
    </source>
</reference>
<dbReference type="EMBL" id="JANPWB010000015">
    <property type="protein sequence ID" value="KAJ1091192.1"/>
    <property type="molecule type" value="Genomic_DNA"/>
</dbReference>
<gene>
    <name evidence="1" type="ORF">NDU88_004319</name>
</gene>
<proteinExistence type="predicted"/>
<dbReference type="Proteomes" id="UP001066276">
    <property type="component" value="Chromosome 11"/>
</dbReference>
<comment type="caution">
    <text evidence="1">The sequence shown here is derived from an EMBL/GenBank/DDBJ whole genome shotgun (WGS) entry which is preliminary data.</text>
</comment>
<name>A0AAV7LJH7_PLEWA</name>
<evidence type="ECO:0000313" key="1">
    <source>
        <dbReference type="EMBL" id="KAJ1091192.1"/>
    </source>
</evidence>
<evidence type="ECO:0000313" key="2">
    <source>
        <dbReference type="Proteomes" id="UP001066276"/>
    </source>
</evidence>